<name>A0ABY8KMN1_9BACI</name>
<organism evidence="2 3">
    <name type="scientific">Lysinibacillus capsici</name>
    <dbReference type="NCBI Taxonomy" id="2115968"/>
    <lineage>
        <taxon>Bacteria</taxon>
        <taxon>Bacillati</taxon>
        <taxon>Bacillota</taxon>
        <taxon>Bacilli</taxon>
        <taxon>Bacillales</taxon>
        <taxon>Bacillaceae</taxon>
        <taxon>Lysinibacillus</taxon>
    </lineage>
</organism>
<feature type="chain" id="PRO_5045190442" evidence="1">
    <location>
        <begin position="25"/>
        <end position="230"/>
    </location>
</feature>
<evidence type="ECO:0000313" key="3">
    <source>
        <dbReference type="Proteomes" id="UP001244564"/>
    </source>
</evidence>
<evidence type="ECO:0000313" key="2">
    <source>
        <dbReference type="EMBL" id="WGF40222.1"/>
    </source>
</evidence>
<evidence type="ECO:0000256" key="1">
    <source>
        <dbReference type="SAM" id="SignalP"/>
    </source>
</evidence>
<gene>
    <name evidence="2" type="ORF">QBO96_08120</name>
</gene>
<protein>
    <submittedName>
        <fullName evidence="2">Uncharacterized protein</fullName>
    </submittedName>
</protein>
<dbReference type="Proteomes" id="UP001244564">
    <property type="component" value="Chromosome"/>
</dbReference>
<accession>A0ABY8KMN1</accession>
<keyword evidence="1" id="KW-0732">Signal</keyword>
<dbReference type="EMBL" id="CP122283">
    <property type="protein sequence ID" value="WGF40222.1"/>
    <property type="molecule type" value="Genomic_DNA"/>
</dbReference>
<proteinExistence type="predicted"/>
<reference evidence="2 3" key="1">
    <citation type="submission" date="2023-04" db="EMBL/GenBank/DDBJ databases">
        <title>Genomic of Lysinibacillus capsici TSBLM.</title>
        <authorList>
            <person name="Hu X.S."/>
            <person name="Yu C.H."/>
        </authorList>
    </citation>
    <scope>NUCLEOTIDE SEQUENCE [LARGE SCALE GENOMIC DNA]</scope>
    <source>
        <strain evidence="2 3">TSBLM</strain>
    </source>
</reference>
<sequence length="230" mass="25345">MRKLFLTFFAALTLFFVTNSTTHATTNTVNYEGYPGLKMVVEELEADGSKEAIENLEKIEALSEKELIDLNNILINPDKLAEELSKPENSIVESVEVDYSNKNSLSNFNIQPFAVGYSGQVTVVTALSALGIDLIKYELTGKFTVNEAKTKFISADSMDGIVIRKWLPQVSTEKIGTPSKKVTADEFRGEMTFSYDLGVGSWGVARVGVVRTGFTGNTKRVTNSWAYGEI</sequence>
<feature type="signal peptide" evidence="1">
    <location>
        <begin position="1"/>
        <end position="24"/>
    </location>
</feature>
<dbReference type="RefSeq" id="WP_279495647.1">
    <property type="nucleotide sequence ID" value="NZ_CP122283.1"/>
</dbReference>
<keyword evidence="3" id="KW-1185">Reference proteome</keyword>